<dbReference type="SMART" id="SM00147">
    <property type="entry name" value="RasGEF"/>
    <property type="match status" value="1"/>
</dbReference>
<dbReference type="PANTHER" id="PTHR23113:SF368">
    <property type="entry name" value="CELL DIVISION CONTROL PROTEIN 25"/>
    <property type="match status" value="1"/>
</dbReference>
<dbReference type="SMART" id="SM00326">
    <property type="entry name" value="SH3"/>
    <property type="match status" value="1"/>
</dbReference>
<dbReference type="InterPro" id="IPR023578">
    <property type="entry name" value="Ras_GEF_dom_sf"/>
</dbReference>
<keyword evidence="2 3" id="KW-0344">Guanine-nucleotide releasing factor</keyword>
<feature type="domain" description="Ras-GEF" evidence="7">
    <location>
        <begin position="484"/>
        <end position="721"/>
    </location>
</feature>
<dbReference type="Pfam" id="PF00617">
    <property type="entry name" value="RasGEF"/>
    <property type="match status" value="1"/>
</dbReference>
<comment type="caution">
    <text evidence="9">The sequence shown here is derived from an EMBL/GenBank/DDBJ whole genome shotgun (WGS) entry which is preliminary data.</text>
</comment>
<feature type="region of interest" description="Disordered" evidence="5">
    <location>
        <begin position="152"/>
        <end position="276"/>
    </location>
</feature>
<evidence type="ECO:0000256" key="1">
    <source>
        <dbReference type="ARBA" id="ARBA00022443"/>
    </source>
</evidence>
<evidence type="ECO:0000259" key="6">
    <source>
        <dbReference type="PROSITE" id="PS50002"/>
    </source>
</evidence>
<evidence type="ECO:0000313" key="10">
    <source>
        <dbReference type="Proteomes" id="UP001465976"/>
    </source>
</evidence>
<dbReference type="Gene3D" id="1.10.840.10">
    <property type="entry name" value="Ras guanine-nucleotide exchange factors catalytic domain"/>
    <property type="match status" value="1"/>
</dbReference>
<dbReference type="InterPro" id="IPR001452">
    <property type="entry name" value="SH3_domain"/>
</dbReference>
<reference evidence="9 10" key="1">
    <citation type="submission" date="2024-02" db="EMBL/GenBank/DDBJ databases">
        <title>A draft genome for the cacao thread blight pathogen Marasmius crinis-equi.</title>
        <authorList>
            <person name="Cohen S.P."/>
            <person name="Baruah I.K."/>
            <person name="Amoako-Attah I."/>
            <person name="Bukari Y."/>
            <person name="Meinhardt L.W."/>
            <person name="Bailey B.A."/>
        </authorList>
    </citation>
    <scope>NUCLEOTIDE SEQUENCE [LARGE SCALE GENOMIC DNA]</scope>
    <source>
        <strain evidence="9 10">GH-76</strain>
    </source>
</reference>
<dbReference type="Pfam" id="PF00618">
    <property type="entry name" value="RasGEF_N"/>
    <property type="match status" value="1"/>
</dbReference>
<proteinExistence type="predicted"/>
<dbReference type="InterPro" id="IPR036028">
    <property type="entry name" value="SH3-like_dom_sf"/>
</dbReference>
<dbReference type="PROSITE" id="PS50009">
    <property type="entry name" value="RASGEF_CAT"/>
    <property type="match status" value="1"/>
</dbReference>
<dbReference type="SUPFAM" id="SSF50044">
    <property type="entry name" value="SH3-domain"/>
    <property type="match status" value="1"/>
</dbReference>
<dbReference type="SUPFAM" id="SSF48366">
    <property type="entry name" value="Ras GEF"/>
    <property type="match status" value="1"/>
</dbReference>
<accession>A0ABR3FNA4</accession>
<dbReference type="InterPro" id="IPR036964">
    <property type="entry name" value="RASGEF_cat_dom_sf"/>
</dbReference>
<dbReference type="PROSITE" id="PS50002">
    <property type="entry name" value="SH3"/>
    <property type="match status" value="1"/>
</dbReference>
<dbReference type="PANTHER" id="PTHR23113">
    <property type="entry name" value="GUANINE NUCLEOTIDE EXCHANGE FACTOR"/>
    <property type="match status" value="1"/>
</dbReference>
<dbReference type="InterPro" id="IPR001895">
    <property type="entry name" value="RASGEF_cat_dom"/>
</dbReference>
<protein>
    <recommendedName>
        <fullName evidence="11">Ras GEF</fullName>
    </recommendedName>
</protein>
<feature type="domain" description="N-terminal Ras-GEF" evidence="8">
    <location>
        <begin position="316"/>
        <end position="455"/>
    </location>
</feature>
<evidence type="ECO:0000256" key="4">
    <source>
        <dbReference type="PROSITE-ProRule" id="PRU00192"/>
    </source>
</evidence>
<name>A0ABR3FNA4_9AGAR</name>
<dbReference type="Gene3D" id="1.20.870.10">
    <property type="entry name" value="Son of sevenless (SoS) protein Chain: S domain 1"/>
    <property type="match status" value="1"/>
</dbReference>
<sequence length="737" mass="84078">MRQSLHLNIDPSPYSSSLLHHSPESGSPSSSSRPSTDTSPTSSYSDATYSVLCMYDFSSDDPVHLPFRRNEILDVVRMEPSGWWAAMRKGGESDIVGWIPAAFVKPLSEEMTYRLMNVRAELRIYEYEAEQLYNTAPTSRIPFYDLETESQKSQTTFKARRQGHQGGYDTDPQTQRQWPPRRRAPSPTPAPVTPLPTPPPHRLIPKRNCSLGINKPTPPTPTEAEITIGVTAPSTPPADPDPYRRRPPRLLPVHESQYNSDSSKSPDSASKRSDEKIKQLTGSDEALIHYNSVLMQANMPWYLKPKYSNELDLDANDGKVLKGSRRALVEKLVWEPPFKEPVRAAQDTAYRRMFLTTFRTFMDAKDLFDMLVDHFRAEPPSELTEADYEDWKDKHLNNVQRMVLNVFSMWLEEHRLLEEEPQIATPLTEFLNHIKSPNPLAPQGQLIIESIKRLTFTTPSHNYPFFAKYKKPKKDPKGDLLRMDSADVAEQLCLLEFKLYHQIAPQECIRYAKIQTGKSVEHLSAFCSTHDKIAAWVTNSVLDCSILARRADTVDFWIKVAEKCRALNNFASMSAIINALSSTVIVRLHLTWAHVGRKHQLEALLKHNEPTGGFAGYRNLQLNADGSCVPFVGMYLSDIVHIKDQYADDKDPDVDPKLWKVSFTQRQRWYEVTKVMLRSQSKPYKFAENRPTMEFVSRATATFPKDWQTKVWAKSQVVQHSEIANADIRRGLEAAGF</sequence>
<evidence type="ECO:0000313" key="9">
    <source>
        <dbReference type="EMBL" id="KAL0576874.1"/>
    </source>
</evidence>
<keyword evidence="10" id="KW-1185">Reference proteome</keyword>
<evidence type="ECO:0008006" key="11">
    <source>
        <dbReference type="Google" id="ProtNLM"/>
    </source>
</evidence>
<dbReference type="SMART" id="SM00229">
    <property type="entry name" value="RasGEFN"/>
    <property type="match status" value="1"/>
</dbReference>
<feature type="compositionally biased region" description="Low complexity" evidence="5">
    <location>
        <begin position="11"/>
        <end position="43"/>
    </location>
</feature>
<dbReference type="PROSITE" id="PS50212">
    <property type="entry name" value="RASGEF_NTER"/>
    <property type="match status" value="1"/>
</dbReference>
<keyword evidence="1 4" id="KW-0728">SH3 domain</keyword>
<dbReference type="Gene3D" id="2.30.30.40">
    <property type="entry name" value="SH3 Domains"/>
    <property type="match status" value="1"/>
</dbReference>
<feature type="compositionally biased region" description="Pro residues" evidence="5">
    <location>
        <begin position="186"/>
        <end position="202"/>
    </location>
</feature>
<evidence type="ECO:0000256" key="5">
    <source>
        <dbReference type="SAM" id="MobiDB-lite"/>
    </source>
</evidence>
<feature type="region of interest" description="Disordered" evidence="5">
    <location>
        <begin position="1"/>
        <end position="43"/>
    </location>
</feature>
<dbReference type="Pfam" id="PF00018">
    <property type="entry name" value="SH3_1"/>
    <property type="match status" value="1"/>
</dbReference>
<dbReference type="InterPro" id="IPR000651">
    <property type="entry name" value="Ras-like_Gua-exchang_fac_N"/>
</dbReference>
<dbReference type="CDD" id="cd06224">
    <property type="entry name" value="REM"/>
    <property type="match status" value="1"/>
</dbReference>
<organism evidence="9 10">
    <name type="scientific">Marasmius crinis-equi</name>
    <dbReference type="NCBI Taxonomy" id="585013"/>
    <lineage>
        <taxon>Eukaryota</taxon>
        <taxon>Fungi</taxon>
        <taxon>Dikarya</taxon>
        <taxon>Basidiomycota</taxon>
        <taxon>Agaricomycotina</taxon>
        <taxon>Agaricomycetes</taxon>
        <taxon>Agaricomycetidae</taxon>
        <taxon>Agaricales</taxon>
        <taxon>Marasmiineae</taxon>
        <taxon>Marasmiaceae</taxon>
        <taxon>Marasmius</taxon>
    </lineage>
</organism>
<evidence type="ECO:0000256" key="2">
    <source>
        <dbReference type="ARBA" id="ARBA00022658"/>
    </source>
</evidence>
<dbReference type="Proteomes" id="UP001465976">
    <property type="component" value="Unassembled WGS sequence"/>
</dbReference>
<dbReference type="EMBL" id="JBAHYK010000192">
    <property type="protein sequence ID" value="KAL0576874.1"/>
    <property type="molecule type" value="Genomic_DNA"/>
</dbReference>
<evidence type="ECO:0000259" key="8">
    <source>
        <dbReference type="PROSITE" id="PS50212"/>
    </source>
</evidence>
<gene>
    <name evidence="9" type="ORF">V5O48_005109</name>
</gene>
<evidence type="ECO:0000259" key="7">
    <source>
        <dbReference type="PROSITE" id="PS50009"/>
    </source>
</evidence>
<dbReference type="CDD" id="cd00174">
    <property type="entry name" value="SH3"/>
    <property type="match status" value="1"/>
</dbReference>
<feature type="domain" description="SH3" evidence="6">
    <location>
        <begin position="46"/>
        <end position="109"/>
    </location>
</feature>
<dbReference type="InterPro" id="IPR008937">
    <property type="entry name" value="Ras-like_GEF"/>
</dbReference>
<evidence type="ECO:0000256" key="3">
    <source>
        <dbReference type="PROSITE-ProRule" id="PRU00168"/>
    </source>
</evidence>